<dbReference type="InterPro" id="IPR029063">
    <property type="entry name" value="SAM-dependent_MTases_sf"/>
</dbReference>
<dbReference type="SUPFAM" id="SSF53335">
    <property type="entry name" value="S-adenosyl-L-methionine-dependent methyltransferases"/>
    <property type="match status" value="1"/>
</dbReference>
<evidence type="ECO:0000313" key="2">
    <source>
        <dbReference type="Proteomes" id="UP000216533"/>
    </source>
</evidence>
<keyword evidence="1" id="KW-0808">Transferase</keyword>
<comment type="caution">
    <text evidence="1">The sequence shown here is derived from an EMBL/GenBank/DDBJ whole genome shotgun (WGS) entry which is preliminary data.</text>
</comment>
<gene>
    <name evidence="1" type="ORF">CGZ92_11565</name>
</gene>
<dbReference type="Proteomes" id="UP000216533">
    <property type="component" value="Unassembled WGS sequence"/>
</dbReference>
<proteinExistence type="predicted"/>
<dbReference type="Pfam" id="PF13489">
    <property type="entry name" value="Methyltransf_23"/>
    <property type="match status" value="1"/>
</dbReference>
<dbReference type="EMBL" id="NMVI01000025">
    <property type="protein sequence ID" value="OYN85447.1"/>
    <property type="molecule type" value="Genomic_DNA"/>
</dbReference>
<keyword evidence="1" id="KW-0489">Methyltransferase</keyword>
<name>A0A255E1K9_9ACTN</name>
<dbReference type="GO" id="GO:0032259">
    <property type="term" value="P:methylation"/>
    <property type="evidence" value="ECO:0007669"/>
    <property type="project" value="UniProtKB-KW"/>
</dbReference>
<dbReference type="CDD" id="cd02440">
    <property type="entry name" value="AdoMet_MTases"/>
    <property type="match status" value="1"/>
</dbReference>
<dbReference type="GO" id="GO:0008168">
    <property type="term" value="F:methyltransferase activity"/>
    <property type="evidence" value="ECO:0007669"/>
    <property type="project" value="UniProtKB-KW"/>
</dbReference>
<sequence>MHRLNQRHPWSHNDHFHPWILGRLPEFRGRALDVGCGRGELVAALAPHFASVEGIDRDPGMRRVASARCAGVVEVSIGDTPLGALTGPYDLITMVAVLHHLPLGETFGQVRRLLPPGGRFLVVGLAQSRSRSDLAWEGVCALTNPLIGLVKHPWPAPPAPPATNARPEMPVADPVETLAEIDAAARRVLPGVRLQRRLGFRYTLEWTA</sequence>
<accession>A0A255E1K9</accession>
<reference evidence="1 2" key="1">
    <citation type="submission" date="2017-07" db="EMBL/GenBank/DDBJ databases">
        <title>Draft whole genome sequences of clinical Proprionibacteriaceae strains.</title>
        <authorList>
            <person name="Bernier A.-M."/>
            <person name="Bernard K."/>
            <person name="Domingo M.-C."/>
        </authorList>
    </citation>
    <scope>NUCLEOTIDE SEQUENCE [LARGE SCALE GENOMIC DNA]</scope>
    <source>
        <strain evidence="1 2">NML 160184</strain>
    </source>
</reference>
<dbReference type="PANTHER" id="PTHR43861">
    <property type="entry name" value="TRANS-ACONITATE 2-METHYLTRANSFERASE-RELATED"/>
    <property type="match status" value="1"/>
</dbReference>
<organism evidence="1 2">
    <name type="scientific">Parenemella sanctibonifatiensis</name>
    <dbReference type="NCBI Taxonomy" id="2016505"/>
    <lineage>
        <taxon>Bacteria</taxon>
        <taxon>Bacillati</taxon>
        <taxon>Actinomycetota</taxon>
        <taxon>Actinomycetes</taxon>
        <taxon>Propionibacteriales</taxon>
        <taxon>Propionibacteriaceae</taxon>
        <taxon>Parenemella</taxon>
    </lineage>
</organism>
<dbReference type="PANTHER" id="PTHR43861:SF1">
    <property type="entry name" value="TRANS-ACONITATE 2-METHYLTRANSFERASE"/>
    <property type="match status" value="1"/>
</dbReference>
<dbReference type="Gene3D" id="3.40.50.150">
    <property type="entry name" value="Vaccinia Virus protein VP39"/>
    <property type="match status" value="1"/>
</dbReference>
<evidence type="ECO:0000313" key="1">
    <source>
        <dbReference type="EMBL" id="OYN85447.1"/>
    </source>
</evidence>
<protein>
    <submittedName>
        <fullName evidence="1">SAM-dependent methyltransferase</fullName>
    </submittedName>
</protein>
<dbReference type="AlphaFoldDB" id="A0A255E1K9"/>